<proteinExistence type="predicted"/>
<protein>
    <recommendedName>
        <fullName evidence="3">DUF2071 domain-containing protein</fullName>
    </recommendedName>
</protein>
<evidence type="ECO:0000313" key="1">
    <source>
        <dbReference type="EMBL" id="PQJ30319.1"/>
    </source>
</evidence>
<organism evidence="1 2">
    <name type="scientific">Rubritalea profundi</name>
    <dbReference type="NCBI Taxonomy" id="1658618"/>
    <lineage>
        <taxon>Bacteria</taxon>
        <taxon>Pseudomonadati</taxon>
        <taxon>Verrucomicrobiota</taxon>
        <taxon>Verrucomicrobiia</taxon>
        <taxon>Verrucomicrobiales</taxon>
        <taxon>Rubritaleaceae</taxon>
        <taxon>Rubritalea</taxon>
    </lineage>
</organism>
<keyword evidence="2" id="KW-1185">Reference proteome</keyword>
<dbReference type="Pfam" id="PF09844">
    <property type="entry name" value="DUF2071"/>
    <property type="match status" value="1"/>
</dbReference>
<dbReference type="InterPro" id="IPR018644">
    <property type="entry name" value="DUF2071"/>
</dbReference>
<evidence type="ECO:0008006" key="3">
    <source>
        <dbReference type="Google" id="ProtNLM"/>
    </source>
</evidence>
<evidence type="ECO:0000313" key="2">
    <source>
        <dbReference type="Proteomes" id="UP000239907"/>
    </source>
</evidence>
<dbReference type="AlphaFoldDB" id="A0A2S7U5M9"/>
<comment type="caution">
    <text evidence="1">The sequence shown here is derived from an EMBL/GenBank/DDBJ whole genome shotgun (WGS) entry which is preliminary data.</text>
</comment>
<sequence>MRQDWSHLLFLHWQVSPEVIQQRLPKGLFVDSFEGEAYLGVVPFFMEKIRPSYCPSAPGLSWFQELNLRTYVYDKHGKPGVWFFTLDCNQWLAVKIARSLFHLPYNHAKMTSEQLSDQLVYTSKRSGDSINQVFQYPQKLTTQQIAKLGSLEFFLLERYRLFSQRKNGSIYEGRVHHQPYQYQHLDRTPQPTRLFSLCNFTEPETPPMSAIIAATVSVNIHPLKLSI</sequence>
<dbReference type="PANTHER" id="PTHR39186">
    <property type="entry name" value="DUF2071 FAMILY PROTEIN"/>
    <property type="match status" value="1"/>
</dbReference>
<name>A0A2S7U5M9_9BACT</name>
<accession>A0A2S7U5M9</accession>
<dbReference type="InterPro" id="IPR023375">
    <property type="entry name" value="ADC_dom_sf"/>
</dbReference>
<gene>
    <name evidence="1" type="ORF">BSZ32_09535</name>
</gene>
<dbReference type="EMBL" id="MQWA01000001">
    <property type="protein sequence ID" value="PQJ30319.1"/>
    <property type="molecule type" value="Genomic_DNA"/>
</dbReference>
<dbReference type="PANTHER" id="PTHR39186:SF1">
    <property type="entry name" value="DUF2071 DOMAIN-CONTAINING PROTEIN"/>
    <property type="match status" value="1"/>
</dbReference>
<reference evidence="1 2" key="1">
    <citation type="submission" date="2016-12" db="EMBL/GenBank/DDBJ databases">
        <title>Study of bacterial adaptation to deep sea.</title>
        <authorList>
            <person name="Song J."/>
            <person name="Yoshizawa S."/>
            <person name="Kogure K."/>
        </authorList>
    </citation>
    <scope>NUCLEOTIDE SEQUENCE [LARGE SCALE GENOMIC DNA]</scope>
    <source>
        <strain evidence="1 2">SAORIC-165</strain>
    </source>
</reference>
<dbReference type="Proteomes" id="UP000239907">
    <property type="component" value="Unassembled WGS sequence"/>
</dbReference>
<dbReference type="SUPFAM" id="SSF160104">
    <property type="entry name" value="Acetoacetate decarboxylase-like"/>
    <property type="match status" value="1"/>
</dbReference>